<feature type="binding site" evidence="6">
    <location>
        <position position="125"/>
    </location>
    <ligand>
        <name>orotate</name>
        <dbReference type="ChEBI" id="CHEBI:30839"/>
    </ligand>
</feature>
<evidence type="ECO:0000256" key="3">
    <source>
        <dbReference type="ARBA" id="ARBA00022676"/>
    </source>
</evidence>
<gene>
    <name evidence="6" type="primary">pyrE</name>
    <name evidence="8" type="ORF">A2765_06410</name>
</gene>
<dbReference type="GO" id="GO:0044205">
    <property type="term" value="P:'de novo' UMP biosynthetic process"/>
    <property type="evidence" value="ECO:0007669"/>
    <property type="project" value="UniProtKB-UniRule"/>
</dbReference>
<accession>A0A1F6DGG0</accession>
<evidence type="ECO:0000256" key="4">
    <source>
        <dbReference type="ARBA" id="ARBA00022679"/>
    </source>
</evidence>
<dbReference type="Proteomes" id="UP000176377">
    <property type="component" value="Unassembled WGS sequence"/>
</dbReference>
<keyword evidence="6" id="KW-0460">Magnesium</keyword>
<dbReference type="InterPro" id="IPR023031">
    <property type="entry name" value="OPRT"/>
</dbReference>
<dbReference type="GO" id="GO:0019856">
    <property type="term" value="P:pyrimidine nucleobase biosynthetic process"/>
    <property type="evidence" value="ECO:0007669"/>
    <property type="project" value="TreeGrafter"/>
</dbReference>
<feature type="domain" description="Phosphoribosyltransferase" evidence="7">
    <location>
        <begin position="44"/>
        <end position="159"/>
    </location>
</feature>
<comment type="function">
    <text evidence="6">Catalyzes the transfer of a ribosyl phosphate group from 5-phosphoribose 1-diphosphate to orotate, leading to the formation of orotidine monophosphate (OMP).</text>
</comment>
<dbReference type="Gene3D" id="3.40.50.2020">
    <property type="match status" value="1"/>
</dbReference>
<comment type="cofactor">
    <cofactor evidence="6">
        <name>Mg(2+)</name>
        <dbReference type="ChEBI" id="CHEBI:18420"/>
    </cofactor>
</comment>
<feature type="binding site" description="in other chain" evidence="6">
    <location>
        <position position="97"/>
    </location>
    <ligand>
        <name>5-phospho-alpha-D-ribose 1-diphosphate</name>
        <dbReference type="ChEBI" id="CHEBI:58017"/>
        <note>ligand shared between dimeric partners</note>
    </ligand>
</feature>
<evidence type="ECO:0000259" key="7">
    <source>
        <dbReference type="Pfam" id="PF00156"/>
    </source>
</evidence>
<dbReference type="InterPro" id="IPR029057">
    <property type="entry name" value="PRTase-like"/>
</dbReference>
<dbReference type="AlphaFoldDB" id="A0A1F6DGG0"/>
<dbReference type="GO" id="GO:0004588">
    <property type="term" value="F:orotate phosphoribosyltransferase activity"/>
    <property type="evidence" value="ECO:0007669"/>
    <property type="project" value="UniProtKB-UniRule"/>
</dbReference>
<keyword evidence="3 6" id="KW-0328">Glycosyltransferase</keyword>
<evidence type="ECO:0000313" key="8">
    <source>
        <dbReference type="EMBL" id="OGG60514.1"/>
    </source>
</evidence>
<evidence type="ECO:0000256" key="2">
    <source>
        <dbReference type="ARBA" id="ARBA00011971"/>
    </source>
</evidence>
<dbReference type="InterPro" id="IPR000836">
    <property type="entry name" value="PRTase_dom"/>
</dbReference>
<feature type="binding site" evidence="6">
    <location>
        <position position="153"/>
    </location>
    <ligand>
        <name>orotate</name>
        <dbReference type="ChEBI" id="CHEBI:30839"/>
    </ligand>
</feature>
<comment type="catalytic activity">
    <reaction evidence="6">
        <text>orotidine 5'-phosphate + diphosphate = orotate + 5-phospho-alpha-D-ribose 1-diphosphate</text>
        <dbReference type="Rhea" id="RHEA:10380"/>
        <dbReference type="ChEBI" id="CHEBI:30839"/>
        <dbReference type="ChEBI" id="CHEBI:33019"/>
        <dbReference type="ChEBI" id="CHEBI:57538"/>
        <dbReference type="ChEBI" id="CHEBI:58017"/>
        <dbReference type="EC" id="2.4.2.10"/>
    </reaction>
</comment>
<comment type="caution">
    <text evidence="8">The sequence shown here is derived from an EMBL/GenBank/DDBJ whole genome shotgun (WGS) entry which is preliminary data.</text>
</comment>
<dbReference type="GO" id="GO:0000287">
    <property type="term" value="F:magnesium ion binding"/>
    <property type="evidence" value="ECO:0007669"/>
    <property type="project" value="UniProtKB-UniRule"/>
</dbReference>
<comment type="caution">
    <text evidence="6">Lacks conserved residue(s) required for the propagation of feature annotation.</text>
</comment>
<proteinExistence type="inferred from homology"/>
<name>A0A1F6DGG0_9BACT</name>
<dbReference type="EC" id="2.4.2.10" evidence="2 6"/>
<comment type="similarity">
    <text evidence="6">Belongs to the purine/pyrimidine phosphoribosyltransferase family. PyrE subfamily.</text>
</comment>
<dbReference type="PANTHER" id="PTHR19278:SF9">
    <property type="entry name" value="URIDINE 5'-MONOPHOSPHATE SYNTHASE"/>
    <property type="match status" value="1"/>
</dbReference>
<dbReference type="PANTHER" id="PTHR19278">
    <property type="entry name" value="OROTATE PHOSPHORIBOSYLTRANSFERASE"/>
    <property type="match status" value="1"/>
</dbReference>
<evidence type="ECO:0000256" key="1">
    <source>
        <dbReference type="ARBA" id="ARBA00004889"/>
    </source>
</evidence>
<reference evidence="8 9" key="1">
    <citation type="journal article" date="2016" name="Nat. Commun.">
        <title>Thousands of microbial genomes shed light on interconnected biogeochemical processes in an aquifer system.</title>
        <authorList>
            <person name="Anantharaman K."/>
            <person name="Brown C.T."/>
            <person name="Hug L.A."/>
            <person name="Sharon I."/>
            <person name="Castelle C.J."/>
            <person name="Probst A.J."/>
            <person name="Thomas B.C."/>
            <person name="Singh A."/>
            <person name="Wilkins M.J."/>
            <person name="Karaoz U."/>
            <person name="Brodie E.L."/>
            <person name="Williams K.H."/>
            <person name="Hubbard S.S."/>
            <person name="Banfield J.F."/>
        </authorList>
    </citation>
    <scope>NUCLEOTIDE SEQUENCE [LARGE SCALE GENOMIC DNA]</scope>
</reference>
<keyword evidence="4 6" id="KW-0808">Transferase</keyword>
<comment type="subunit">
    <text evidence="6">Homodimer.</text>
</comment>
<dbReference type="EMBL" id="MFLA01000007">
    <property type="protein sequence ID" value="OGG60514.1"/>
    <property type="molecule type" value="Genomic_DNA"/>
</dbReference>
<protein>
    <recommendedName>
        <fullName evidence="2 6">Orotate phosphoribosyltransferase</fullName>
        <shortName evidence="6">OPRT</shortName>
        <shortName evidence="6">OPRTase</shortName>
        <ecNumber evidence="2 6">2.4.2.10</ecNumber>
    </recommendedName>
</protein>
<feature type="binding site" description="in other chain" evidence="6">
    <location>
        <begin position="121"/>
        <end position="129"/>
    </location>
    <ligand>
        <name>5-phospho-alpha-D-ribose 1-diphosphate</name>
        <dbReference type="ChEBI" id="CHEBI:58017"/>
        <note>ligand shared between dimeric partners</note>
    </ligand>
</feature>
<evidence type="ECO:0000256" key="6">
    <source>
        <dbReference type="HAMAP-Rule" id="MF_01208"/>
    </source>
</evidence>
<evidence type="ECO:0000313" key="9">
    <source>
        <dbReference type="Proteomes" id="UP000176377"/>
    </source>
</evidence>
<sequence>MDEGEVLRVLQDVGAFRAGHFVFTSGLHAGTYINKDAIYPHTRAVSQLCTEMAHRFAKDNIDIVIGPAYGAIILSTWTAYHLTEMRGQDVYGIYADKVEGGLAIRRGYDKLIAGKRTLVVEDLTTTGGSIKKVIEAARAAGAELVGAVAICNRGDVTKEMIGNPPRFEALVNIQLDQWPAEKCELCANNIPINTEIGHGSEFVKKGGS</sequence>
<dbReference type="Pfam" id="PF00156">
    <property type="entry name" value="Pribosyltran"/>
    <property type="match status" value="1"/>
</dbReference>
<keyword evidence="5 6" id="KW-0665">Pyrimidine biosynthesis</keyword>
<dbReference type="HAMAP" id="MF_01208">
    <property type="entry name" value="PyrE"/>
    <property type="match status" value="1"/>
</dbReference>
<organism evidence="8 9">
    <name type="scientific">Candidatus Kaiserbacteria bacterium RIFCSPHIGHO2_01_FULL_56_24</name>
    <dbReference type="NCBI Taxonomy" id="1798487"/>
    <lineage>
        <taxon>Bacteria</taxon>
        <taxon>Candidatus Kaiseribacteriota</taxon>
    </lineage>
</organism>
<comment type="pathway">
    <text evidence="1 6">Pyrimidine metabolism; UMP biosynthesis via de novo pathway; UMP from orotate: step 1/2.</text>
</comment>
<dbReference type="UniPathway" id="UPA00070">
    <property type="reaction ID" value="UER00119"/>
</dbReference>
<dbReference type="SUPFAM" id="SSF53271">
    <property type="entry name" value="PRTase-like"/>
    <property type="match status" value="1"/>
</dbReference>
<evidence type="ECO:0000256" key="5">
    <source>
        <dbReference type="ARBA" id="ARBA00022975"/>
    </source>
</evidence>
<dbReference type="CDD" id="cd06223">
    <property type="entry name" value="PRTases_typeI"/>
    <property type="match status" value="1"/>
</dbReference>